<evidence type="ECO:0000256" key="6">
    <source>
        <dbReference type="ARBA" id="ARBA00023004"/>
    </source>
</evidence>
<dbReference type="GeneID" id="43593309"/>
<dbReference type="InterPro" id="IPR036851">
    <property type="entry name" value="Chloroperoxidase-like_sf"/>
</dbReference>
<feature type="chain" id="PRO_5017034545" description="Heme haloperoxidase family profile domain-containing protein" evidence="8">
    <location>
        <begin position="22"/>
        <end position="260"/>
    </location>
</feature>
<keyword evidence="5" id="KW-0560">Oxidoreductase</keyword>
<evidence type="ECO:0000256" key="4">
    <source>
        <dbReference type="ARBA" id="ARBA00022723"/>
    </source>
</evidence>
<comment type="caution">
    <text evidence="10">The sequence shown here is derived from an EMBL/GenBank/DDBJ whole genome shotgun (WGS) entry which is preliminary data.</text>
</comment>
<dbReference type="EMBL" id="NPIC01000001">
    <property type="protein sequence ID" value="RDL40481.1"/>
    <property type="molecule type" value="Genomic_DNA"/>
</dbReference>
<keyword evidence="8" id="KW-0732">Signal</keyword>
<evidence type="ECO:0000256" key="3">
    <source>
        <dbReference type="ARBA" id="ARBA00022617"/>
    </source>
</evidence>
<proteinExistence type="inferred from homology"/>
<keyword evidence="4" id="KW-0479">Metal-binding</keyword>
<dbReference type="InterPro" id="IPR000028">
    <property type="entry name" value="Chloroperoxidase"/>
</dbReference>
<comment type="cofactor">
    <cofactor evidence="1">
        <name>heme b</name>
        <dbReference type="ChEBI" id="CHEBI:60344"/>
    </cofactor>
</comment>
<evidence type="ECO:0000256" key="1">
    <source>
        <dbReference type="ARBA" id="ARBA00001970"/>
    </source>
</evidence>
<feature type="domain" description="Heme haloperoxidase family profile" evidence="9">
    <location>
        <begin position="29"/>
        <end position="245"/>
    </location>
</feature>
<comment type="similarity">
    <text evidence="7">Belongs to the chloroperoxidase family.</text>
</comment>
<dbReference type="PANTHER" id="PTHR33577">
    <property type="entry name" value="STERIGMATOCYSTIN BIOSYNTHESIS PEROXIDASE STCC-RELATED"/>
    <property type="match status" value="1"/>
</dbReference>
<accession>A0A370TY91</accession>
<evidence type="ECO:0000313" key="11">
    <source>
        <dbReference type="Proteomes" id="UP000254866"/>
    </source>
</evidence>
<keyword evidence="2" id="KW-0575">Peroxidase</keyword>
<feature type="signal peptide" evidence="8">
    <location>
        <begin position="1"/>
        <end position="21"/>
    </location>
</feature>
<protein>
    <recommendedName>
        <fullName evidence="9">Heme haloperoxidase family profile domain-containing protein</fullName>
    </recommendedName>
</protein>
<name>A0A370TY91_9HELO</name>
<dbReference type="RefSeq" id="XP_031873137.1">
    <property type="nucleotide sequence ID" value="XM_032009083.1"/>
</dbReference>
<dbReference type="PANTHER" id="PTHR33577:SF9">
    <property type="entry name" value="PEROXIDASE STCC"/>
    <property type="match status" value="1"/>
</dbReference>
<dbReference type="PROSITE" id="PS51405">
    <property type="entry name" value="HEME_HALOPEROXIDASE"/>
    <property type="match status" value="1"/>
</dbReference>
<evidence type="ECO:0000256" key="8">
    <source>
        <dbReference type="SAM" id="SignalP"/>
    </source>
</evidence>
<keyword evidence="11" id="KW-1185">Reference proteome</keyword>
<evidence type="ECO:0000259" key="9">
    <source>
        <dbReference type="PROSITE" id="PS51405"/>
    </source>
</evidence>
<dbReference type="GO" id="GO:0046872">
    <property type="term" value="F:metal ion binding"/>
    <property type="evidence" value="ECO:0007669"/>
    <property type="project" value="UniProtKB-KW"/>
</dbReference>
<dbReference type="SUPFAM" id="SSF47571">
    <property type="entry name" value="Cloroperoxidase"/>
    <property type="match status" value="1"/>
</dbReference>
<evidence type="ECO:0000256" key="5">
    <source>
        <dbReference type="ARBA" id="ARBA00023002"/>
    </source>
</evidence>
<evidence type="ECO:0000313" key="10">
    <source>
        <dbReference type="EMBL" id="RDL40481.1"/>
    </source>
</evidence>
<sequence length="260" mass="28549">MKHSISTIVAAFAFATSTSYAMPGLLYPEHHTWSPPTDSDVRSPCPCLNSLSNHGFLPHSGRNLTMDKLIKAFKEGVNLGPDATTFAGGLAMKSNPIPNATWFDLDMLDQHNFPIEHDGSLSRADAYFGNNHDFSPEVWGAYMARLEGHEIISIELASKARAEHVYAQSLINPEFFLNEDLLGDSLLETALLISIFGDPALGNAKKSWIESFFRNERFPVSEGWEPRADEANLTTATAMIGKLQASLPEGVPILFGNQPE</sequence>
<dbReference type="STRING" id="2656787.A0A370TY91"/>
<evidence type="ECO:0000256" key="7">
    <source>
        <dbReference type="ARBA" id="ARBA00025795"/>
    </source>
</evidence>
<evidence type="ECO:0000256" key="2">
    <source>
        <dbReference type="ARBA" id="ARBA00022559"/>
    </source>
</evidence>
<dbReference type="Pfam" id="PF01328">
    <property type="entry name" value="Peroxidase_2"/>
    <property type="match status" value="1"/>
</dbReference>
<dbReference type="Gene3D" id="1.10.489.10">
    <property type="entry name" value="Chloroperoxidase-like"/>
    <property type="match status" value="1"/>
</dbReference>
<dbReference type="Proteomes" id="UP000254866">
    <property type="component" value="Unassembled WGS sequence"/>
</dbReference>
<gene>
    <name evidence="10" type="ORF">BP5553_00460</name>
</gene>
<dbReference type="AlphaFoldDB" id="A0A370TY91"/>
<organism evidence="10 11">
    <name type="scientific">Venustampulla echinocandica</name>
    <dbReference type="NCBI Taxonomy" id="2656787"/>
    <lineage>
        <taxon>Eukaryota</taxon>
        <taxon>Fungi</taxon>
        <taxon>Dikarya</taxon>
        <taxon>Ascomycota</taxon>
        <taxon>Pezizomycotina</taxon>
        <taxon>Leotiomycetes</taxon>
        <taxon>Helotiales</taxon>
        <taxon>Pleuroascaceae</taxon>
        <taxon>Venustampulla</taxon>
    </lineage>
</organism>
<dbReference type="OrthoDB" id="407298at2759"/>
<keyword evidence="3" id="KW-0349">Heme</keyword>
<reference evidence="10 11" key="1">
    <citation type="journal article" date="2018" name="IMA Fungus">
        <title>IMA Genome-F 9: Draft genome sequence of Annulohypoxylon stygium, Aspergillus mulundensis, Berkeleyomyces basicola (syn. Thielaviopsis basicola), Ceratocystis smalleyi, two Cercospora beticola strains, Coleophoma cylindrospora, Fusarium fracticaudum, Phialophora cf. hyalina, and Morchella septimelata.</title>
        <authorList>
            <person name="Wingfield B.D."/>
            <person name="Bills G.F."/>
            <person name="Dong Y."/>
            <person name="Huang W."/>
            <person name="Nel W.J."/>
            <person name="Swalarsk-Parry B.S."/>
            <person name="Vaghefi N."/>
            <person name="Wilken P.M."/>
            <person name="An Z."/>
            <person name="de Beer Z.W."/>
            <person name="De Vos L."/>
            <person name="Chen L."/>
            <person name="Duong T.A."/>
            <person name="Gao Y."/>
            <person name="Hammerbacher A."/>
            <person name="Kikkert J.R."/>
            <person name="Li Y."/>
            <person name="Li H."/>
            <person name="Li K."/>
            <person name="Li Q."/>
            <person name="Liu X."/>
            <person name="Ma X."/>
            <person name="Naidoo K."/>
            <person name="Pethybridge S.J."/>
            <person name="Sun J."/>
            <person name="Steenkamp E.T."/>
            <person name="van der Nest M.A."/>
            <person name="van Wyk S."/>
            <person name="Wingfield M.J."/>
            <person name="Xiong C."/>
            <person name="Yue Q."/>
            <person name="Zhang X."/>
        </authorList>
    </citation>
    <scope>NUCLEOTIDE SEQUENCE [LARGE SCALE GENOMIC DNA]</scope>
    <source>
        <strain evidence="10 11">BP 5553</strain>
    </source>
</reference>
<dbReference type="GO" id="GO:0004601">
    <property type="term" value="F:peroxidase activity"/>
    <property type="evidence" value="ECO:0007669"/>
    <property type="project" value="UniProtKB-KW"/>
</dbReference>
<keyword evidence="6" id="KW-0408">Iron</keyword>